<keyword evidence="2" id="KW-1185">Reference proteome</keyword>
<dbReference type="RefSeq" id="WP_090255958.1">
    <property type="nucleotide sequence ID" value="NZ_FMTL01000006.1"/>
</dbReference>
<name>A0AB37ZCP0_9PSED</name>
<reference evidence="1 2" key="1">
    <citation type="submission" date="2016-10" db="EMBL/GenBank/DDBJ databases">
        <authorList>
            <person name="Varghese N."/>
            <person name="Submissions S."/>
        </authorList>
    </citation>
    <scope>NUCLEOTIDE SEQUENCE [LARGE SCALE GENOMIC DNA]</scope>
    <source>
        <strain evidence="1 2">DSM 17833</strain>
    </source>
</reference>
<comment type="caution">
    <text evidence="1">The sequence shown here is derived from an EMBL/GenBank/DDBJ whole genome shotgun (WGS) entry which is preliminary data.</text>
</comment>
<accession>A0AB37ZCP0</accession>
<dbReference type="EMBL" id="FMTL01000006">
    <property type="protein sequence ID" value="SCW86654.1"/>
    <property type="molecule type" value="Genomic_DNA"/>
</dbReference>
<dbReference type="AlphaFoldDB" id="A0AB37ZCP0"/>
<dbReference type="Proteomes" id="UP000242418">
    <property type="component" value="Unassembled WGS sequence"/>
</dbReference>
<protein>
    <submittedName>
        <fullName evidence="1">Uncharacterized protein</fullName>
    </submittedName>
</protein>
<sequence length="151" mass="17563">MLMTHKHAELLTPLMQDEDIQYWQYVEQSTIWPWFYVEQVRIHDGDRVASMLMIPSVPVLEQILTELNGSKWLTQVLVVTPSDLNGSTRWQMEPLIELSVARSPELKPLGYIFQVEDGRLYTTCPWSSCDRDRSIPIFSAAKHLRYTAHSN</sequence>
<organism evidence="1 2">
    <name type="scientific">Pseudomonas peli</name>
    <dbReference type="NCBI Taxonomy" id="592361"/>
    <lineage>
        <taxon>Bacteria</taxon>
        <taxon>Pseudomonadati</taxon>
        <taxon>Pseudomonadota</taxon>
        <taxon>Gammaproteobacteria</taxon>
        <taxon>Pseudomonadales</taxon>
        <taxon>Pseudomonadaceae</taxon>
        <taxon>Pseudomonas</taxon>
    </lineage>
</organism>
<evidence type="ECO:0000313" key="2">
    <source>
        <dbReference type="Proteomes" id="UP000242418"/>
    </source>
</evidence>
<evidence type="ECO:0000313" key="1">
    <source>
        <dbReference type="EMBL" id="SCW86654.1"/>
    </source>
</evidence>
<gene>
    <name evidence="1" type="ORF">SAMN05216370_4140</name>
</gene>
<proteinExistence type="predicted"/>